<reference evidence="1 2" key="1">
    <citation type="journal article" date="2023" name="Int. J. Syst. Evol. Microbiol.">
        <title>Methylocystis iwaonis sp. nov., a type II methane-oxidizing bacterium from surface soil of a rice paddy field in Japan, and emended description of the genus Methylocystis (ex Whittenbury et al. 1970) Bowman et al. 1993.</title>
        <authorList>
            <person name="Kaise H."/>
            <person name="Sawadogo J.B."/>
            <person name="Alam M.S."/>
            <person name="Ueno C."/>
            <person name="Dianou D."/>
            <person name="Shinjo R."/>
            <person name="Asakawa S."/>
        </authorList>
    </citation>
    <scope>NUCLEOTIDE SEQUENCE [LARGE SCALE GENOMIC DNA]</scope>
    <source>
        <strain evidence="1 2">SS37A-Re</strain>
    </source>
</reference>
<organism evidence="1 2">
    <name type="scientific">Methylocystis iwaonis</name>
    <dbReference type="NCBI Taxonomy" id="2885079"/>
    <lineage>
        <taxon>Bacteria</taxon>
        <taxon>Pseudomonadati</taxon>
        <taxon>Pseudomonadota</taxon>
        <taxon>Alphaproteobacteria</taxon>
        <taxon>Hyphomicrobiales</taxon>
        <taxon>Methylocystaceae</taxon>
        <taxon>Methylocystis</taxon>
    </lineage>
</organism>
<name>A0ABM8E663_9HYPH</name>
<evidence type="ECO:0000313" key="2">
    <source>
        <dbReference type="Proteomes" id="UP001317629"/>
    </source>
</evidence>
<dbReference type="Proteomes" id="UP001317629">
    <property type="component" value="Chromosome"/>
</dbReference>
<accession>A0ABM8E663</accession>
<proteinExistence type="predicted"/>
<sequence length="73" mass="7513">MPALDNLAAAFNDVRTVAAAAVERIHYLAHDLAYARASAVDAAAVDQMAADLHATADQLRAAIAAADQSLPQA</sequence>
<gene>
    <name evidence="1" type="ORF">SS37A_08660</name>
</gene>
<evidence type="ECO:0000313" key="1">
    <source>
        <dbReference type="EMBL" id="BDV33337.1"/>
    </source>
</evidence>
<protein>
    <submittedName>
        <fullName evidence="1">Uncharacterized protein</fullName>
    </submittedName>
</protein>
<keyword evidence="2" id="KW-1185">Reference proteome</keyword>
<dbReference type="RefSeq" id="WP_202072937.1">
    <property type="nucleotide sequence ID" value="NZ_AP027142.1"/>
</dbReference>
<dbReference type="EMBL" id="AP027142">
    <property type="protein sequence ID" value="BDV33337.1"/>
    <property type="molecule type" value="Genomic_DNA"/>
</dbReference>